<dbReference type="RefSeq" id="WP_379020228.1">
    <property type="nucleotide sequence ID" value="NZ_JBHUGY010000026.1"/>
</dbReference>
<dbReference type="Proteomes" id="UP001597349">
    <property type="component" value="Unassembled WGS sequence"/>
</dbReference>
<gene>
    <name evidence="1" type="ORF">ACFSQT_16140</name>
</gene>
<organism evidence="1 2">
    <name type="scientific">Mesorhizobium calcicola</name>
    <dbReference type="NCBI Taxonomy" id="1300310"/>
    <lineage>
        <taxon>Bacteria</taxon>
        <taxon>Pseudomonadati</taxon>
        <taxon>Pseudomonadota</taxon>
        <taxon>Alphaproteobacteria</taxon>
        <taxon>Hyphomicrobiales</taxon>
        <taxon>Phyllobacteriaceae</taxon>
        <taxon>Mesorhizobium</taxon>
    </lineage>
</organism>
<protein>
    <submittedName>
        <fullName evidence="1">Uncharacterized protein</fullName>
    </submittedName>
</protein>
<proteinExistence type="predicted"/>
<evidence type="ECO:0000313" key="1">
    <source>
        <dbReference type="EMBL" id="MFD2054559.1"/>
    </source>
</evidence>
<dbReference type="EMBL" id="JBHUGY010000026">
    <property type="protein sequence ID" value="MFD2054559.1"/>
    <property type="molecule type" value="Genomic_DNA"/>
</dbReference>
<evidence type="ECO:0000313" key="2">
    <source>
        <dbReference type="Proteomes" id="UP001597349"/>
    </source>
</evidence>
<accession>A0ABW4WD79</accession>
<comment type="caution">
    <text evidence="1">The sequence shown here is derived from an EMBL/GenBank/DDBJ whole genome shotgun (WGS) entry which is preliminary data.</text>
</comment>
<name>A0ABW4WD79_9HYPH</name>
<reference evidence="2" key="1">
    <citation type="journal article" date="2019" name="Int. J. Syst. Evol. Microbiol.">
        <title>The Global Catalogue of Microorganisms (GCM) 10K type strain sequencing project: providing services to taxonomists for standard genome sequencing and annotation.</title>
        <authorList>
            <consortium name="The Broad Institute Genomics Platform"/>
            <consortium name="The Broad Institute Genome Sequencing Center for Infectious Disease"/>
            <person name="Wu L."/>
            <person name="Ma J."/>
        </authorList>
    </citation>
    <scope>NUCLEOTIDE SEQUENCE [LARGE SCALE GENOMIC DNA]</scope>
    <source>
        <strain evidence="2">CGMCC 1.16226</strain>
    </source>
</reference>
<sequence>MKMDHNGQLCSLIRKKHTQLGLMQGFRRQQAAVKALLSVGGTVTS</sequence>
<keyword evidence="2" id="KW-1185">Reference proteome</keyword>